<accession>A0A226D440</accession>
<evidence type="ECO:0000313" key="2">
    <source>
        <dbReference type="EMBL" id="OXA39507.1"/>
    </source>
</evidence>
<feature type="transmembrane region" description="Helical" evidence="1">
    <location>
        <begin position="97"/>
        <end position="122"/>
    </location>
</feature>
<protein>
    <submittedName>
        <fullName evidence="2">Uncharacterized protein</fullName>
    </submittedName>
</protein>
<keyword evidence="1" id="KW-0472">Membrane</keyword>
<organism evidence="2 3">
    <name type="scientific">Folsomia candida</name>
    <name type="common">Springtail</name>
    <dbReference type="NCBI Taxonomy" id="158441"/>
    <lineage>
        <taxon>Eukaryota</taxon>
        <taxon>Metazoa</taxon>
        <taxon>Ecdysozoa</taxon>
        <taxon>Arthropoda</taxon>
        <taxon>Hexapoda</taxon>
        <taxon>Collembola</taxon>
        <taxon>Entomobryomorpha</taxon>
        <taxon>Isotomoidea</taxon>
        <taxon>Isotomidae</taxon>
        <taxon>Proisotominae</taxon>
        <taxon>Folsomia</taxon>
    </lineage>
</organism>
<feature type="transmembrane region" description="Helical" evidence="1">
    <location>
        <begin position="66"/>
        <end position="85"/>
    </location>
</feature>
<comment type="caution">
    <text evidence="2">The sequence shown here is derived from an EMBL/GenBank/DDBJ whole genome shotgun (WGS) entry which is preliminary data.</text>
</comment>
<dbReference type="EMBL" id="LNIX01000038">
    <property type="protein sequence ID" value="OXA39507.1"/>
    <property type="molecule type" value="Genomic_DNA"/>
</dbReference>
<evidence type="ECO:0000256" key="1">
    <source>
        <dbReference type="SAM" id="Phobius"/>
    </source>
</evidence>
<keyword evidence="1" id="KW-0812">Transmembrane</keyword>
<dbReference type="Proteomes" id="UP000198287">
    <property type="component" value="Unassembled WGS sequence"/>
</dbReference>
<keyword evidence="1" id="KW-1133">Transmembrane helix</keyword>
<evidence type="ECO:0000313" key="3">
    <source>
        <dbReference type="Proteomes" id="UP000198287"/>
    </source>
</evidence>
<name>A0A226D440_FOLCA</name>
<sequence length="200" mass="22669">MDLFRCFILLSIVSMMGIQLFKNLIDFADAYFDRVISLGRQNDMQHFKVYRHVGILYRIPVAINKFSAFIGIAFIGASFVYFAYIGIRSHSQIPTPFLLLSLFGALVTLYVQMIICNFGVYINEKGKNLLGKYTNGLASVGESKVRNELARWIKSLEPYALAVGIGEITLFILDKERKVFVLTEMLDYTINMVMTSSSSI</sequence>
<reference evidence="2 3" key="1">
    <citation type="submission" date="2015-12" db="EMBL/GenBank/DDBJ databases">
        <title>The genome of Folsomia candida.</title>
        <authorList>
            <person name="Faddeeva A."/>
            <person name="Derks M.F."/>
            <person name="Anvar Y."/>
            <person name="Smit S."/>
            <person name="Van Straalen N."/>
            <person name="Roelofs D."/>
        </authorList>
    </citation>
    <scope>NUCLEOTIDE SEQUENCE [LARGE SCALE GENOMIC DNA]</scope>
    <source>
        <strain evidence="2 3">VU population</strain>
        <tissue evidence="2">Whole body</tissue>
    </source>
</reference>
<proteinExistence type="predicted"/>
<gene>
    <name evidence="2" type="ORF">Fcan01_25720</name>
</gene>
<dbReference type="AlphaFoldDB" id="A0A226D440"/>
<keyword evidence="3" id="KW-1185">Reference proteome</keyword>